<protein>
    <submittedName>
        <fullName evidence="1">Uncharacterized protein</fullName>
    </submittedName>
</protein>
<reference evidence="1 2" key="1">
    <citation type="submission" date="2024-09" db="EMBL/GenBank/DDBJ databases">
        <authorList>
            <person name="Sun Q."/>
            <person name="Mori K."/>
        </authorList>
    </citation>
    <scope>NUCLEOTIDE SEQUENCE [LARGE SCALE GENOMIC DNA]</scope>
    <source>
        <strain evidence="1 2">JCM 11411</strain>
    </source>
</reference>
<dbReference type="RefSeq" id="WP_378374318.1">
    <property type="nucleotide sequence ID" value="NZ_JBHMAS010000013.1"/>
</dbReference>
<evidence type="ECO:0000313" key="2">
    <source>
        <dbReference type="Proteomes" id="UP001589587"/>
    </source>
</evidence>
<accession>A0ABV5XB34</accession>
<organism evidence="1 2">
    <name type="scientific">Rhodococcus baikonurensis</name>
    <dbReference type="NCBI Taxonomy" id="172041"/>
    <lineage>
        <taxon>Bacteria</taxon>
        <taxon>Bacillati</taxon>
        <taxon>Actinomycetota</taxon>
        <taxon>Actinomycetes</taxon>
        <taxon>Mycobacteriales</taxon>
        <taxon>Nocardiaceae</taxon>
        <taxon>Rhodococcus</taxon>
        <taxon>Rhodococcus erythropolis group</taxon>
    </lineage>
</organism>
<keyword evidence="2" id="KW-1185">Reference proteome</keyword>
<proteinExistence type="predicted"/>
<dbReference type="Proteomes" id="UP001589587">
    <property type="component" value="Unassembled WGS sequence"/>
</dbReference>
<comment type="caution">
    <text evidence="1">The sequence shown here is derived from an EMBL/GenBank/DDBJ whole genome shotgun (WGS) entry which is preliminary data.</text>
</comment>
<dbReference type="EMBL" id="JBHMAS010000013">
    <property type="protein sequence ID" value="MFB9779682.1"/>
    <property type="molecule type" value="Genomic_DNA"/>
</dbReference>
<gene>
    <name evidence="1" type="ORF">ACFFQ6_08315</name>
</gene>
<sequence length="260" mass="28337">MTVLDVRADFAVTAPVLDGVEVLEVLPAALVSGFPSEGVWSEVVDESGDVVAAGWFSIDAEVSTPESGRVVLVSPQSAVPGPKLLSAWVGSVRPSEVRAAAVAPGCAPVWFGQYVSPVHEAQRVVVQLEAEREKCAVLERAQGESVRKHQEWIENLNDLAIEWADDNSLCEQFDRFMEENGLRGRERDQEVEVTVTATMTVTVRGVSQRDAEERIDSDDIREHISGHLSYLDFDYALADSDPLVSGKAARSASVFLWDLA</sequence>
<evidence type="ECO:0000313" key="1">
    <source>
        <dbReference type="EMBL" id="MFB9779682.1"/>
    </source>
</evidence>
<name>A0ABV5XB34_9NOCA</name>